<evidence type="ECO:0000256" key="4">
    <source>
        <dbReference type="ARBA" id="ARBA00032089"/>
    </source>
</evidence>
<dbReference type="InterPro" id="IPR055342">
    <property type="entry name" value="MreC_beta-barrel_core"/>
</dbReference>
<accession>A0A845QDT3</accession>
<comment type="caution">
    <text evidence="8">The sequence shown here is derived from an EMBL/GenBank/DDBJ whole genome shotgun (WGS) entry which is preliminary data.</text>
</comment>
<evidence type="ECO:0000313" key="8">
    <source>
        <dbReference type="EMBL" id="NBG96564.1"/>
    </source>
</evidence>
<dbReference type="EMBL" id="WXYQ01000009">
    <property type="protein sequence ID" value="NBG96564.1"/>
    <property type="molecule type" value="Genomic_DNA"/>
</dbReference>
<gene>
    <name evidence="8" type="ORF">GTQ45_12550</name>
</gene>
<dbReference type="PANTHER" id="PTHR34138">
    <property type="entry name" value="CELL SHAPE-DETERMINING PROTEIN MREC"/>
    <property type="match status" value="1"/>
</dbReference>
<protein>
    <recommendedName>
        <fullName evidence="2">Cell shape-determining protein MreC</fullName>
    </recommendedName>
    <alternativeName>
        <fullName evidence="4">Cell shape protein MreC</fullName>
    </alternativeName>
</protein>
<reference evidence="8 9" key="1">
    <citation type="journal article" date="2016" name="Int. J. Syst. Evol. Microbiol.">
        <title>Pyruvatibacter mobilis gen. nov., sp. nov., a marine bacterium from the culture broth of Picochlorum sp. 122.</title>
        <authorList>
            <person name="Wang G."/>
            <person name="Tang M."/>
            <person name="Wu H."/>
            <person name="Dai S."/>
            <person name="Li T."/>
            <person name="Chen C."/>
            <person name="He H."/>
            <person name="Fan J."/>
            <person name="Xiang W."/>
            <person name="Li X."/>
        </authorList>
    </citation>
    <scope>NUCLEOTIDE SEQUENCE [LARGE SCALE GENOMIC DNA]</scope>
    <source>
        <strain evidence="8 9">GYP-11</strain>
    </source>
</reference>
<keyword evidence="5" id="KW-0175">Coiled coil</keyword>
<dbReference type="Gene3D" id="2.40.10.340">
    <property type="entry name" value="Rod shape-determining protein MreC, domain 1"/>
    <property type="match status" value="1"/>
</dbReference>
<dbReference type="Gene3D" id="2.40.10.350">
    <property type="entry name" value="Rod shape-determining protein MreC, domain 2"/>
    <property type="match status" value="1"/>
</dbReference>
<feature type="coiled-coil region" evidence="5">
    <location>
        <begin position="73"/>
        <end position="100"/>
    </location>
</feature>
<dbReference type="GO" id="GO:0005886">
    <property type="term" value="C:plasma membrane"/>
    <property type="evidence" value="ECO:0007669"/>
    <property type="project" value="TreeGrafter"/>
</dbReference>
<feature type="domain" description="Rod shape-determining protein MreC beta-barrel core" evidence="7">
    <location>
        <begin position="116"/>
        <end position="254"/>
    </location>
</feature>
<dbReference type="RefSeq" id="WP_160588615.1">
    <property type="nucleotide sequence ID" value="NZ_BMHN01000001.1"/>
</dbReference>
<feature type="region of interest" description="Disordered" evidence="6">
    <location>
        <begin position="271"/>
        <end position="338"/>
    </location>
</feature>
<dbReference type="Pfam" id="PF04085">
    <property type="entry name" value="MreC"/>
    <property type="match status" value="1"/>
</dbReference>
<dbReference type="Proteomes" id="UP000470384">
    <property type="component" value="Unassembled WGS sequence"/>
</dbReference>
<keyword evidence="3" id="KW-0133">Cell shape</keyword>
<dbReference type="AlphaFoldDB" id="A0A845QDT3"/>
<dbReference type="PANTHER" id="PTHR34138:SF1">
    <property type="entry name" value="CELL SHAPE-DETERMINING PROTEIN MREC"/>
    <property type="match status" value="1"/>
</dbReference>
<dbReference type="OrthoDB" id="8478127at2"/>
<evidence type="ECO:0000256" key="3">
    <source>
        <dbReference type="ARBA" id="ARBA00022960"/>
    </source>
</evidence>
<comment type="similarity">
    <text evidence="1">Belongs to the MreC family.</text>
</comment>
<keyword evidence="9" id="KW-1185">Reference proteome</keyword>
<evidence type="ECO:0000256" key="6">
    <source>
        <dbReference type="SAM" id="MobiDB-lite"/>
    </source>
</evidence>
<evidence type="ECO:0000256" key="1">
    <source>
        <dbReference type="ARBA" id="ARBA00009369"/>
    </source>
</evidence>
<evidence type="ECO:0000256" key="2">
    <source>
        <dbReference type="ARBA" id="ARBA00013855"/>
    </source>
</evidence>
<evidence type="ECO:0000256" key="5">
    <source>
        <dbReference type="SAM" id="Coils"/>
    </source>
</evidence>
<evidence type="ECO:0000313" key="9">
    <source>
        <dbReference type="Proteomes" id="UP000470384"/>
    </source>
</evidence>
<dbReference type="InterPro" id="IPR007221">
    <property type="entry name" value="MreC"/>
</dbReference>
<dbReference type="GeneID" id="300654072"/>
<dbReference type="GO" id="GO:0008360">
    <property type="term" value="P:regulation of cell shape"/>
    <property type="evidence" value="ECO:0007669"/>
    <property type="project" value="UniProtKB-KW"/>
</dbReference>
<dbReference type="InterPro" id="IPR042177">
    <property type="entry name" value="Cell/Rod_1"/>
</dbReference>
<dbReference type="InterPro" id="IPR042175">
    <property type="entry name" value="Cell/Rod_MreC_2"/>
</dbReference>
<organism evidence="8 9">
    <name type="scientific">Pyruvatibacter mobilis</name>
    <dbReference type="NCBI Taxonomy" id="1712261"/>
    <lineage>
        <taxon>Bacteria</taxon>
        <taxon>Pseudomonadati</taxon>
        <taxon>Pseudomonadota</taxon>
        <taxon>Alphaproteobacteria</taxon>
        <taxon>Hyphomicrobiales</taxon>
        <taxon>Parvibaculaceae</taxon>
        <taxon>Pyruvatibacter</taxon>
    </lineage>
</organism>
<name>A0A845QDT3_9HYPH</name>
<evidence type="ECO:0000259" key="7">
    <source>
        <dbReference type="Pfam" id="PF04085"/>
    </source>
</evidence>
<proteinExistence type="inferred from homology"/>
<feature type="compositionally biased region" description="Basic and acidic residues" evidence="6">
    <location>
        <begin position="320"/>
        <end position="338"/>
    </location>
</feature>
<sequence>MSSYRLSLVLTLTIASVLLVGRAESYLVDRTRQVMTDLSAPLLELASRPVAAVRNFIASTDEYAYVFEENARLRAENEALREWREKALALERRVARFEALLDVTVDPAIQYATGKIIGDSGGPFVHAFIVNVPASEGAEAGQAVVDDQGLIGRVVSAGATASRVLLLTDLNSRIPVRVEPEGYRAIAVGDNSRFPKIQFLAPEARLKPGDRIVTSGHGGLMPPDLPVGMVVLASDGSPRLQTYSEFDRTSTVRVLNYDFPDLVTADTDEAAAGEETAPEDAATPELPGASAPAAADQIVERAGQPGAASGTDSARAAPETSRDTARETPRETAGESDL</sequence>